<accession>A0ABM5QP24</accession>
<evidence type="ECO:0000313" key="3">
    <source>
        <dbReference type="Proteomes" id="UP000028504"/>
    </source>
</evidence>
<feature type="transmembrane region" description="Helical" evidence="1">
    <location>
        <begin position="55"/>
        <end position="72"/>
    </location>
</feature>
<evidence type="ECO:0000313" key="2">
    <source>
        <dbReference type="EMBL" id="AIG64594.1"/>
    </source>
</evidence>
<reference evidence="2 3" key="1">
    <citation type="submission" date="2014-07" db="EMBL/GenBank/DDBJ databases">
        <title>Complete genome sequence of Corynebacterium atypicum DSM 44849: identifiction of the mycolic acid biosynthesis genes.</title>
        <authorList>
            <person name="Tippelt A."/>
            <person name="Mollmann S."/>
            <person name="Albersmeier A."/>
            <person name="Jaenicke S."/>
            <person name="Ruckert C."/>
            <person name="Tauch A."/>
        </authorList>
    </citation>
    <scope>NUCLEOTIDE SEQUENCE [LARGE SCALE GENOMIC DNA]</scope>
    <source>
        <strain evidence="2 3">R2070</strain>
    </source>
</reference>
<name>A0ABM5QP24_9CORY</name>
<evidence type="ECO:0000256" key="1">
    <source>
        <dbReference type="SAM" id="Phobius"/>
    </source>
</evidence>
<keyword evidence="3" id="KW-1185">Reference proteome</keyword>
<dbReference type="Pfam" id="PF12277">
    <property type="entry name" value="DUF3618"/>
    <property type="match status" value="1"/>
</dbReference>
<gene>
    <name evidence="2" type="ORF">CATYP_08420</name>
</gene>
<keyword evidence="1" id="KW-0472">Membrane</keyword>
<dbReference type="EMBL" id="CP008944">
    <property type="protein sequence ID" value="AIG64594.1"/>
    <property type="molecule type" value="Genomic_DNA"/>
</dbReference>
<keyword evidence="1" id="KW-0812">Transmembrane</keyword>
<sequence>MARDINDIQRDIERTRRQLAGTLDQLAERSKPKNLADDAKHQVTDWLKDPTVQKVLAGIGVVVAGAVIFGVVRGRRNRSDWKELRRLLANR</sequence>
<dbReference type="InterPro" id="IPR022062">
    <property type="entry name" value="DUF3618"/>
</dbReference>
<dbReference type="Proteomes" id="UP000028504">
    <property type="component" value="Chromosome"/>
</dbReference>
<dbReference type="RefSeq" id="WP_038606501.1">
    <property type="nucleotide sequence ID" value="NZ_CP008944.1"/>
</dbReference>
<protein>
    <recommendedName>
        <fullName evidence="4">DUF3618 domain-containing protein</fullName>
    </recommendedName>
</protein>
<evidence type="ECO:0008006" key="4">
    <source>
        <dbReference type="Google" id="ProtNLM"/>
    </source>
</evidence>
<organism evidence="2 3">
    <name type="scientific">Corynebacterium atypicum</name>
    <dbReference type="NCBI Taxonomy" id="191610"/>
    <lineage>
        <taxon>Bacteria</taxon>
        <taxon>Bacillati</taxon>
        <taxon>Actinomycetota</taxon>
        <taxon>Actinomycetes</taxon>
        <taxon>Mycobacteriales</taxon>
        <taxon>Corynebacteriaceae</taxon>
        <taxon>Corynebacterium</taxon>
    </lineage>
</organism>
<keyword evidence="1" id="KW-1133">Transmembrane helix</keyword>
<proteinExistence type="predicted"/>